<evidence type="ECO:0000313" key="2">
    <source>
        <dbReference type="EMBL" id="PPK97710.1"/>
    </source>
</evidence>
<dbReference type="Proteomes" id="UP000239485">
    <property type="component" value="Unassembled WGS sequence"/>
</dbReference>
<dbReference type="GO" id="GO:0003989">
    <property type="term" value="F:acetyl-CoA carboxylase activity"/>
    <property type="evidence" value="ECO:0007669"/>
    <property type="project" value="InterPro"/>
</dbReference>
<keyword evidence="3" id="KW-1185">Reference proteome</keyword>
<feature type="region of interest" description="Disordered" evidence="1">
    <location>
        <begin position="1"/>
        <end position="21"/>
    </location>
</feature>
<comment type="caution">
    <text evidence="2">The sequence shown here is derived from an EMBL/GenBank/DDBJ whole genome shotgun (WGS) entry which is preliminary data.</text>
</comment>
<gene>
    <name evidence="2" type="ORF">CLV92_103245</name>
</gene>
<dbReference type="GO" id="GO:0004658">
    <property type="term" value="F:propionyl-CoA carboxylase activity"/>
    <property type="evidence" value="ECO:0007669"/>
    <property type="project" value="InterPro"/>
</dbReference>
<reference evidence="2 3" key="1">
    <citation type="submission" date="2018-02" db="EMBL/GenBank/DDBJ databases">
        <title>Genomic Encyclopedia of Archaeal and Bacterial Type Strains, Phase II (KMG-II): from individual species to whole genera.</title>
        <authorList>
            <person name="Goeker M."/>
        </authorList>
    </citation>
    <scope>NUCLEOTIDE SEQUENCE [LARGE SCALE GENOMIC DNA]</scope>
    <source>
        <strain evidence="2 3">DSM 22857</strain>
    </source>
</reference>
<name>A0A2S6IU55_9ACTN</name>
<organism evidence="2 3">
    <name type="scientific">Kineococcus xinjiangensis</name>
    <dbReference type="NCBI Taxonomy" id="512762"/>
    <lineage>
        <taxon>Bacteria</taxon>
        <taxon>Bacillati</taxon>
        <taxon>Actinomycetota</taxon>
        <taxon>Actinomycetes</taxon>
        <taxon>Kineosporiales</taxon>
        <taxon>Kineosporiaceae</taxon>
        <taxon>Kineococcus</taxon>
    </lineage>
</organism>
<evidence type="ECO:0000313" key="3">
    <source>
        <dbReference type="Proteomes" id="UP000239485"/>
    </source>
</evidence>
<dbReference type="InterPro" id="IPR032716">
    <property type="entry name" value="ACC_epsilon"/>
</dbReference>
<dbReference type="Pfam" id="PF13822">
    <property type="entry name" value="ACC_epsilon"/>
    <property type="match status" value="1"/>
</dbReference>
<evidence type="ECO:0000256" key="1">
    <source>
        <dbReference type="SAM" id="MobiDB-lite"/>
    </source>
</evidence>
<sequence>MRQLPFQGPDRRRAPLESGTVRDGAVAESALRIVRGTLDEEELAALTAVVGALARTRARSGPRPQPLVTSAWTDRAHQLLRGQYKGIDGWRRSGLPR</sequence>
<accession>A0A2S6IU55</accession>
<proteinExistence type="predicted"/>
<dbReference type="AlphaFoldDB" id="A0A2S6IU55"/>
<protein>
    <submittedName>
        <fullName evidence="2">Acyl-CoA carboxylase epsilon subunit-like protein</fullName>
    </submittedName>
</protein>
<dbReference type="EMBL" id="PTJD01000003">
    <property type="protein sequence ID" value="PPK97710.1"/>
    <property type="molecule type" value="Genomic_DNA"/>
</dbReference>